<keyword evidence="2 3" id="KW-0378">Hydrolase</keyword>
<keyword evidence="3" id="KW-0326">Glycosidase</keyword>
<proteinExistence type="inferred from homology"/>
<dbReference type="PRINTS" id="PR00133">
    <property type="entry name" value="GLHYDRLASE3"/>
</dbReference>
<dbReference type="Gene3D" id="3.40.50.1700">
    <property type="entry name" value="Glycoside hydrolase family 3 C-terminal domain"/>
    <property type="match status" value="1"/>
</dbReference>
<dbReference type="PANTHER" id="PTHR30620:SF123">
    <property type="entry name" value="BETA-XYLOSIDASE"/>
    <property type="match status" value="1"/>
</dbReference>
<feature type="non-terminal residue" evidence="6">
    <location>
        <position position="622"/>
    </location>
</feature>
<evidence type="ECO:0000256" key="1">
    <source>
        <dbReference type="ARBA" id="ARBA00005336"/>
    </source>
</evidence>
<evidence type="ECO:0000259" key="4">
    <source>
        <dbReference type="Pfam" id="PF00933"/>
    </source>
</evidence>
<evidence type="ECO:0000256" key="3">
    <source>
        <dbReference type="RuleBase" id="RU361161"/>
    </source>
</evidence>
<feature type="domain" description="Glycoside hydrolase family 3 N-terminal" evidence="4">
    <location>
        <begin position="26"/>
        <end position="349"/>
    </location>
</feature>
<feature type="domain" description="Glycoside hydrolase family 3 C-terminal" evidence="5">
    <location>
        <begin position="388"/>
        <end position="618"/>
    </location>
</feature>
<reference evidence="6 7" key="1">
    <citation type="submission" date="2015-09" db="EMBL/GenBank/DDBJ databases">
        <title>Draft genome sequence of Kouleothrix aurantiaca JCM 19913.</title>
        <authorList>
            <person name="Hemp J."/>
        </authorList>
    </citation>
    <scope>NUCLEOTIDE SEQUENCE [LARGE SCALE GENOMIC DNA]</scope>
    <source>
        <strain evidence="6 7">COM-B</strain>
    </source>
</reference>
<dbReference type="Pfam" id="PF00933">
    <property type="entry name" value="Glyco_hydro_3"/>
    <property type="match status" value="1"/>
</dbReference>
<organism evidence="6 7">
    <name type="scientific">Kouleothrix aurantiaca</name>
    <dbReference type="NCBI Taxonomy" id="186479"/>
    <lineage>
        <taxon>Bacteria</taxon>
        <taxon>Bacillati</taxon>
        <taxon>Chloroflexota</taxon>
        <taxon>Chloroflexia</taxon>
        <taxon>Chloroflexales</taxon>
        <taxon>Roseiflexineae</taxon>
        <taxon>Roseiflexaceae</taxon>
        <taxon>Kouleothrix</taxon>
    </lineage>
</organism>
<dbReference type="SUPFAM" id="SSF51445">
    <property type="entry name" value="(Trans)glycosidases"/>
    <property type="match status" value="1"/>
</dbReference>
<dbReference type="Pfam" id="PF01915">
    <property type="entry name" value="Glyco_hydro_3_C"/>
    <property type="match status" value="1"/>
</dbReference>
<sequence length="622" mass="66630">MDQTARYRDATLPAAERARDLLARMTLDEKLAQLGSAWVYELLADGQLAPAKAEAIMAHGIGQITRIGGASSVRPGDSARLANAIQRFLVEETRLGIPALVHEESCSGYMARGATCFPQIIGAASTWQPDLVEAMGAVIRTQMRAVGAHQALAPVLDVTREPRWGRTEETFGEDPYLVSNLGAAFVRGLQTADVAQGIIATAKHFVGYGASEGGMNWAPAHLPERELREAFLSPFEAAIRTAGLASVMNAYHELDGVPCGGSAWLLRDVLRGEFGFDGLVVSDYFAIHMLDQYHHVVAGKGEAARLALEVGMDIELPGTDCYGVPLREAIQTGAVPLELIDETVERVLAMKFRMGVFEQPYVAEDAAPAVFDTPEQRELAREIARKSVVLLRNEGGLLPLRKDLASIAVIGPNADTVRHQLSDYSYPAHIETLLELLEQPGQLPQTLPEKVELTDIGVQLVSVLDGIRQQVGPSTQIQYAKGCDVLGESQDGFAEAVAAARAAEVAIVVVGDKAGLTDSCSSGESRDRAELGLPGVQEQLVRAVAETGTPVVLVLMNGRPLTLPWIAEHIPALLEVWLPGEEGGNAVADVLFGDANPGGKLPMSFPRSIGQLPVFYNHKPSG</sequence>
<dbReference type="GO" id="GO:0009251">
    <property type="term" value="P:glucan catabolic process"/>
    <property type="evidence" value="ECO:0007669"/>
    <property type="project" value="TreeGrafter"/>
</dbReference>
<evidence type="ECO:0000313" key="7">
    <source>
        <dbReference type="Proteomes" id="UP000050509"/>
    </source>
</evidence>
<evidence type="ECO:0000313" key="6">
    <source>
        <dbReference type="EMBL" id="KPV52687.1"/>
    </source>
</evidence>
<dbReference type="EMBL" id="LJCR01000462">
    <property type="protein sequence ID" value="KPV52687.1"/>
    <property type="molecule type" value="Genomic_DNA"/>
</dbReference>
<dbReference type="GO" id="GO:0008422">
    <property type="term" value="F:beta-glucosidase activity"/>
    <property type="evidence" value="ECO:0007669"/>
    <property type="project" value="TreeGrafter"/>
</dbReference>
<dbReference type="InterPro" id="IPR036881">
    <property type="entry name" value="Glyco_hydro_3_C_sf"/>
</dbReference>
<dbReference type="Gene3D" id="3.20.20.300">
    <property type="entry name" value="Glycoside hydrolase, family 3, N-terminal domain"/>
    <property type="match status" value="1"/>
</dbReference>
<comment type="similarity">
    <text evidence="1 3">Belongs to the glycosyl hydrolase 3 family.</text>
</comment>
<keyword evidence="7" id="KW-1185">Reference proteome</keyword>
<dbReference type="InterPro" id="IPR019800">
    <property type="entry name" value="Glyco_hydro_3_AS"/>
</dbReference>
<dbReference type="SUPFAM" id="SSF52279">
    <property type="entry name" value="Beta-D-glucan exohydrolase, C-terminal domain"/>
    <property type="match status" value="1"/>
</dbReference>
<dbReference type="Proteomes" id="UP000050509">
    <property type="component" value="Unassembled WGS sequence"/>
</dbReference>
<dbReference type="InterPro" id="IPR002772">
    <property type="entry name" value="Glyco_hydro_3_C"/>
</dbReference>
<protein>
    <submittedName>
        <fullName evidence="6">Beta-xylosidase</fullName>
    </submittedName>
</protein>
<evidence type="ECO:0000256" key="2">
    <source>
        <dbReference type="ARBA" id="ARBA00022801"/>
    </source>
</evidence>
<dbReference type="PANTHER" id="PTHR30620">
    <property type="entry name" value="PERIPLASMIC BETA-GLUCOSIDASE-RELATED"/>
    <property type="match status" value="1"/>
</dbReference>
<accession>A0A0P9DH26</accession>
<comment type="caution">
    <text evidence="6">The sequence shown here is derived from an EMBL/GenBank/DDBJ whole genome shotgun (WGS) entry which is preliminary data.</text>
</comment>
<dbReference type="InterPro" id="IPR017853">
    <property type="entry name" value="GH"/>
</dbReference>
<dbReference type="PROSITE" id="PS00775">
    <property type="entry name" value="GLYCOSYL_HYDROL_F3"/>
    <property type="match status" value="1"/>
</dbReference>
<dbReference type="InterPro" id="IPR001764">
    <property type="entry name" value="Glyco_hydro_3_N"/>
</dbReference>
<gene>
    <name evidence="6" type="ORF">SE17_14005</name>
</gene>
<dbReference type="InterPro" id="IPR051915">
    <property type="entry name" value="Cellulose_Degrad_GH3"/>
</dbReference>
<name>A0A0P9DH26_9CHLR</name>
<dbReference type="AlphaFoldDB" id="A0A0P9DH26"/>
<dbReference type="InterPro" id="IPR036962">
    <property type="entry name" value="Glyco_hydro_3_N_sf"/>
</dbReference>
<evidence type="ECO:0000259" key="5">
    <source>
        <dbReference type="Pfam" id="PF01915"/>
    </source>
</evidence>